<dbReference type="GO" id="GO:0032259">
    <property type="term" value="P:methylation"/>
    <property type="evidence" value="ECO:0007669"/>
    <property type="project" value="UniProtKB-KW"/>
</dbReference>
<keyword evidence="1 2" id="KW-0808">Transferase</keyword>
<dbReference type="PANTHER" id="PTHR43861">
    <property type="entry name" value="TRANS-ACONITATE 2-METHYLTRANSFERASE-RELATED"/>
    <property type="match status" value="1"/>
</dbReference>
<dbReference type="PANTHER" id="PTHR43861:SF3">
    <property type="entry name" value="PUTATIVE (AFU_ORTHOLOGUE AFUA_2G14390)-RELATED"/>
    <property type="match status" value="1"/>
</dbReference>
<evidence type="ECO:0000313" key="3">
    <source>
        <dbReference type="Proteomes" id="UP000484164"/>
    </source>
</evidence>
<keyword evidence="3" id="KW-1185">Reference proteome</keyword>
<dbReference type="AlphaFoldDB" id="A0A6L3ZFQ8"/>
<dbReference type="InterPro" id="IPR029063">
    <property type="entry name" value="SAM-dependent_MTases_sf"/>
</dbReference>
<comment type="caution">
    <text evidence="2">The sequence shown here is derived from an EMBL/GenBank/DDBJ whole genome shotgun (WGS) entry which is preliminary data.</text>
</comment>
<dbReference type="OrthoDB" id="2370471at2"/>
<dbReference type="RefSeq" id="WP_151693933.1">
    <property type="nucleotide sequence ID" value="NZ_BMGX01000001.1"/>
</dbReference>
<protein>
    <submittedName>
        <fullName evidence="2">Class I SAM-dependent methyltransferase</fullName>
    </submittedName>
</protein>
<sequence>MVSVDTCPICEGQDFSFHSVVKDHMVSHESFDLRKCGACGFVVTSPRPADDVIGKYYESEDYISHSNTKKSLFSRAYQVVRNRAVKQKRNWVERHTQRGSLLDMGCGTGHFLNECRTAGWRIAGVEVSEVARANAKTEHGIEPHPSLESFQSDPGSLNAISMWHVLEHLPNLNEHLSKFHSWLADDGALFVAVPNHESYDAKHYGVDWAAWDVPIHLWHFSKKSMSELAQKNGFRVVEIINMPFDSFYVSLLSEKYKHGKMRPIQAFLTGLKSNLRGKGTKNMSSLVYVLKKAV</sequence>
<dbReference type="SUPFAM" id="SSF53335">
    <property type="entry name" value="S-adenosyl-L-methionine-dependent methyltransferases"/>
    <property type="match status" value="1"/>
</dbReference>
<gene>
    <name evidence="2" type="ORF">F8C82_12560</name>
</gene>
<dbReference type="Pfam" id="PF13489">
    <property type="entry name" value="Methyltransf_23"/>
    <property type="match status" value="1"/>
</dbReference>
<proteinExistence type="predicted"/>
<dbReference type="EMBL" id="WBVQ01000002">
    <property type="protein sequence ID" value="KAB2816506.1"/>
    <property type="molecule type" value="Genomic_DNA"/>
</dbReference>
<accession>A0A6L3ZFQ8</accession>
<name>A0A6L3ZFQ8_9FLAO</name>
<dbReference type="Proteomes" id="UP000484164">
    <property type="component" value="Unassembled WGS sequence"/>
</dbReference>
<evidence type="ECO:0000256" key="1">
    <source>
        <dbReference type="ARBA" id="ARBA00022679"/>
    </source>
</evidence>
<organism evidence="2 3">
    <name type="scientific">Phaeocystidibacter marisrubri</name>
    <dbReference type="NCBI Taxonomy" id="1577780"/>
    <lineage>
        <taxon>Bacteria</taxon>
        <taxon>Pseudomonadati</taxon>
        <taxon>Bacteroidota</taxon>
        <taxon>Flavobacteriia</taxon>
        <taxon>Flavobacteriales</taxon>
        <taxon>Phaeocystidibacteraceae</taxon>
        <taxon>Phaeocystidibacter</taxon>
    </lineage>
</organism>
<reference evidence="2 3" key="1">
    <citation type="submission" date="2019-10" db="EMBL/GenBank/DDBJ databases">
        <title>Genome sequence of Phaeocystidibacter marisrubri JCM30614 (type strain).</title>
        <authorList>
            <person name="Bowman J.P."/>
        </authorList>
    </citation>
    <scope>NUCLEOTIDE SEQUENCE [LARGE SCALE GENOMIC DNA]</scope>
    <source>
        <strain evidence="2 3">JCM 30614</strain>
    </source>
</reference>
<keyword evidence="2" id="KW-0489">Methyltransferase</keyword>
<dbReference type="Gene3D" id="3.40.50.150">
    <property type="entry name" value="Vaccinia Virus protein VP39"/>
    <property type="match status" value="1"/>
</dbReference>
<dbReference type="GO" id="GO:0008168">
    <property type="term" value="F:methyltransferase activity"/>
    <property type="evidence" value="ECO:0007669"/>
    <property type="project" value="UniProtKB-KW"/>
</dbReference>
<dbReference type="CDD" id="cd02440">
    <property type="entry name" value="AdoMet_MTases"/>
    <property type="match status" value="1"/>
</dbReference>
<evidence type="ECO:0000313" key="2">
    <source>
        <dbReference type="EMBL" id="KAB2816506.1"/>
    </source>
</evidence>